<name>A0A375J6X0_9BURK</name>
<dbReference type="InterPro" id="IPR007833">
    <property type="entry name" value="Capsule_polysaccharide_synth"/>
</dbReference>
<dbReference type="EMBL" id="OVTA01000036">
    <property type="protein sequence ID" value="SPR99900.1"/>
    <property type="molecule type" value="Genomic_DNA"/>
</dbReference>
<dbReference type="Pfam" id="PF05159">
    <property type="entry name" value="Capsule_synth"/>
    <property type="match status" value="2"/>
</dbReference>
<reference evidence="1 2" key="1">
    <citation type="submission" date="2018-01" db="EMBL/GenBank/DDBJ databases">
        <authorList>
            <person name="Gaut B.S."/>
            <person name="Morton B.R."/>
            <person name="Clegg M.T."/>
            <person name="Duvall M.R."/>
        </authorList>
    </citation>
    <scope>NUCLEOTIDE SEQUENCE [LARGE SCALE GENOMIC DNA]</scope>
    <source>
        <strain evidence="1">Cupriavidus taiwanensis cmp 52</strain>
    </source>
</reference>
<dbReference type="Proteomes" id="UP000256805">
    <property type="component" value="Unassembled WGS sequence"/>
</dbReference>
<dbReference type="GO" id="GO:0000271">
    <property type="term" value="P:polysaccharide biosynthetic process"/>
    <property type="evidence" value="ECO:0007669"/>
    <property type="project" value="InterPro"/>
</dbReference>
<proteinExistence type="predicted"/>
<evidence type="ECO:0000313" key="2">
    <source>
        <dbReference type="Proteomes" id="UP000256805"/>
    </source>
</evidence>
<dbReference type="AlphaFoldDB" id="A0A375J6X0"/>
<accession>A0A375J6X0</accession>
<dbReference type="CDD" id="cd16440">
    <property type="entry name" value="beta_Kdo_transferase_KpsC_1"/>
    <property type="match status" value="1"/>
</dbReference>
<organism evidence="1 2">
    <name type="scientific">Cupriavidus taiwanensis</name>
    <dbReference type="NCBI Taxonomy" id="164546"/>
    <lineage>
        <taxon>Bacteria</taxon>
        <taxon>Pseudomonadati</taxon>
        <taxon>Pseudomonadota</taxon>
        <taxon>Betaproteobacteria</taxon>
        <taxon>Burkholderiales</taxon>
        <taxon>Burkholderiaceae</taxon>
        <taxon>Cupriavidus</taxon>
    </lineage>
</organism>
<gene>
    <name evidence="1" type="primary">lipA</name>
    <name evidence="1" type="ORF">CBM2634_B130002</name>
</gene>
<sequence length="683" mass="76127">MFGVFSRGVARIPRLTSFVGEWTFVRATGNKKISKVLGWGYKDTSIIARKYAKERGLPYVSLEDGFIRSVGLGVHGVPPLSLVIDDLGIYYDATRPSRLERIISEGAYSDEILEAADRAIDLVCAHRISKYNHANTVGFSPPTKSRSGARRILVVDQTFGDAAVTFGGGGEAVFENMLNAAVLENPEGEIWVKLHPDVMAGKKKGYLSSMRIQNARVIENDCCPLTLISHFDKVYVVSSQMGFDALLMGKSVTCFGNPWYSGWGQTDDRHKDADAIRVRRGVRRTVSELFAAAYLVYARYVNPVSGKVTDIFDTISWILRNRQISEASQGSLYCVGMSFWKRSIVKPFLSVPGNRLYFAKALKESSLNRLGEDARIVLWGRQNSSLAVSARNAGIPITRLEDGFIRSSGLGSDLYAPLSVCVDDNGIYYDPESGSDLERLLNSHEFEDEQLTRARSLIARLLELKISKYNVGVSFEVSPDAKGRRILLVPGQVEDDESIRTGSPIVFRNRDLLSMVRKNNPDAWIIYKPHPDVVAGNREGRVADRDLLSLANEVVLYGSISDCIAAVEEVHTMTSQSGFEALLMGKAVHCYGAPFYAGWGLTVDHVYIPHRCRDLSIQELVYIALCRFPRYRLPAIAGFCAVEDVVDYLATVKKSERRIGSHWLGRRLRKLRQIIDQLAFVRP</sequence>
<dbReference type="GO" id="GO:0015774">
    <property type="term" value="P:polysaccharide transport"/>
    <property type="evidence" value="ECO:0007669"/>
    <property type="project" value="InterPro"/>
</dbReference>
<protein>
    <submittedName>
        <fullName evidence="1">Capsule polysaccharide modification protein LipA</fullName>
    </submittedName>
</protein>
<evidence type="ECO:0000313" key="1">
    <source>
        <dbReference type="EMBL" id="SPR99900.1"/>
    </source>
</evidence>
<dbReference type="CDD" id="cd16439">
    <property type="entry name" value="beta_Kdo_transferase_KpsC_2"/>
    <property type="match status" value="1"/>
</dbReference>